<keyword evidence="4" id="KW-0862">Zinc</keyword>
<feature type="domain" description="C2H2-type" evidence="7">
    <location>
        <begin position="458"/>
        <end position="488"/>
    </location>
</feature>
<evidence type="ECO:0000313" key="9">
    <source>
        <dbReference type="Proteomes" id="UP000636479"/>
    </source>
</evidence>
<feature type="compositionally biased region" description="Polar residues" evidence="6">
    <location>
        <begin position="254"/>
        <end position="265"/>
    </location>
</feature>
<dbReference type="GO" id="GO:0008270">
    <property type="term" value="F:zinc ion binding"/>
    <property type="evidence" value="ECO:0007669"/>
    <property type="project" value="UniProtKB-KW"/>
</dbReference>
<dbReference type="OrthoDB" id="6365676at2759"/>
<comment type="caution">
    <text evidence="8">The sequence shown here is derived from an EMBL/GenBank/DDBJ whole genome shotgun (WGS) entry which is preliminary data.</text>
</comment>
<dbReference type="PANTHER" id="PTHR23235:SF120">
    <property type="entry name" value="KRUPPEL-LIKE FACTOR 15"/>
    <property type="match status" value="1"/>
</dbReference>
<sequence length="519" mass="58105">MGLVLLVGRRSTRKKDFILCSFILRRLRRREGTRQAERHSSSCCEQDNHVFEERSLINSTALAQTLPLQNGDHSHDCRFLPTPLPPSLPPLRCPPARQRHGLACFPHLYRLQRRERPQRLYCRFRLTIAPPRRRSWLFTHTSSAADDFVYHHPKPYQMLSPQGYYTFNKPELTSSARVFNNVQRSYSANAGYGYQQSFHHYEPTPSPTSPWEQEYHAQAPAITYSSSLPHYNQHHHLHRSTSMQQMTSSGSSSAIGRTHSQSVSHQAYGHPLAQQPHHVDPRYVLGSGCQAQPPSSPSISTRSSDSPSRSPLGLDDCDASSIARSTGRTSTAPTSVDDGASADDNDSEYVDNGSDSDGDFLPAGHRRRGRYTSTATPGVPDDALYSFPPDYDPGSDSALLLGQRRPRARPSATLPPPVPVPNLTKKSRGRRVPTVHSLYGNEYGRRGSASVKAAARLYTCKVPGCGKCFARGEHLKRHIRSIHTFEKPYKCPYPGCGKDFSRNDNLGQHMRVHKEFSGR</sequence>
<dbReference type="InterPro" id="IPR036236">
    <property type="entry name" value="Znf_C2H2_sf"/>
</dbReference>
<keyword evidence="9" id="KW-1185">Reference proteome</keyword>
<feature type="compositionally biased region" description="Polar residues" evidence="6">
    <location>
        <begin position="322"/>
        <end position="334"/>
    </location>
</feature>
<feature type="region of interest" description="Disordered" evidence="6">
    <location>
        <begin position="236"/>
        <end position="430"/>
    </location>
</feature>
<dbReference type="GO" id="GO:0000981">
    <property type="term" value="F:DNA-binding transcription factor activity, RNA polymerase II-specific"/>
    <property type="evidence" value="ECO:0007669"/>
    <property type="project" value="UniProtKB-ARBA"/>
</dbReference>
<dbReference type="EMBL" id="JACAZF010000011">
    <property type="protein sequence ID" value="KAF7292583.1"/>
    <property type="molecule type" value="Genomic_DNA"/>
</dbReference>
<dbReference type="SUPFAM" id="SSF57667">
    <property type="entry name" value="beta-beta-alpha zinc fingers"/>
    <property type="match status" value="1"/>
</dbReference>
<feature type="compositionally biased region" description="Acidic residues" evidence="6">
    <location>
        <begin position="340"/>
        <end position="358"/>
    </location>
</feature>
<evidence type="ECO:0000256" key="1">
    <source>
        <dbReference type="ARBA" id="ARBA00022723"/>
    </source>
</evidence>
<keyword evidence="3 5" id="KW-0863">Zinc-finger</keyword>
<evidence type="ECO:0000256" key="5">
    <source>
        <dbReference type="PROSITE-ProRule" id="PRU00042"/>
    </source>
</evidence>
<feature type="compositionally biased region" description="Low complexity" evidence="6">
    <location>
        <begin position="297"/>
        <end position="311"/>
    </location>
</feature>
<reference evidence="8" key="1">
    <citation type="submission" date="2020-05" db="EMBL/GenBank/DDBJ databases">
        <title>Mycena genomes resolve the evolution of fungal bioluminescence.</title>
        <authorList>
            <person name="Tsai I.J."/>
        </authorList>
    </citation>
    <scope>NUCLEOTIDE SEQUENCE</scope>
    <source>
        <strain evidence="8">171206Taipei</strain>
    </source>
</reference>
<accession>A0A8H6S590</accession>
<evidence type="ECO:0000256" key="6">
    <source>
        <dbReference type="SAM" id="MobiDB-lite"/>
    </source>
</evidence>
<dbReference type="RefSeq" id="XP_037215011.1">
    <property type="nucleotide sequence ID" value="XM_037368085.1"/>
</dbReference>
<feature type="domain" description="C2H2-type" evidence="7">
    <location>
        <begin position="489"/>
        <end position="513"/>
    </location>
</feature>
<gene>
    <name evidence="8" type="ORF">MIND_01155800</name>
</gene>
<dbReference type="FunFam" id="3.30.160.60:FF:000125">
    <property type="entry name" value="Putative zinc finger protein 143"/>
    <property type="match status" value="2"/>
</dbReference>
<dbReference type="AlphaFoldDB" id="A0A8H6S590"/>
<dbReference type="Pfam" id="PF00096">
    <property type="entry name" value="zf-C2H2"/>
    <property type="match status" value="2"/>
</dbReference>
<dbReference type="InterPro" id="IPR013087">
    <property type="entry name" value="Znf_C2H2_type"/>
</dbReference>
<dbReference type="Proteomes" id="UP000636479">
    <property type="component" value="Unassembled WGS sequence"/>
</dbReference>
<protein>
    <recommendedName>
        <fullName evidence="7">C2H2-type domain-containing protein</fullName>
    </recommendedName>
</protein>
<name>A0A8H6S590_9AGAR</name>
<proteinExistence type="predicted"/>
<evidence type="ECO:0000313" key="8">
    <source>
        <dbReference type="EMBL" id="KAF7292583.1"/>
    </source>
</evidence>
<dbReference type="GO" id="GO:0000978">
    <property type="term" value="F:RNA polymerase II cis-regulatory region sequence-specific DNA binding"/>
    <property type="evidence" value="ECO:0007669"/>
    <property type="project" value="TreeGrafter"/>
</dbReference>
<keyword evidence="1" id="KW-0479">Metal-binding</keyword>
<evidence type="ECO:0000256" key="4">
    <source>
        <dbReference type="ARBA" id="ARBA00022833"/>
    </source>
</evidence>
<dbReference type="PROSITE" id="PS50157">
    <property type="entry name" value="ZINC_FINGER_C2H2_2"/>
    <property type="match status" value="2"/>
</dbReference>
<evidence type="ECO:0000256" key="2">
    <source>
        <dbReference type="ARBA" id="ARBA00022737"/>
    </source>
</evidence>
<feature type="compositionally biased region" description="Low complexity" evidence="6">
    <location>
        <begin position="240"/>
        <end position="253"/>
    </location>
</feature>
<evidence type="ECO:0000259" key="7">
    <source>
        <dbReference type="PROSITE" id="PS50157"/>
    </source>
</evidence>
<organism evidence="8 9">
    <name type="scientific">Mycena indigotica</name>
    <dbReference type="NCBI Taxonomy" id="2126181"/>
    <lineage>
        <taxon>Eukaryota</taxon>
        <taxon>Fungi</taxon>
        <taxon>Dikarya</taxon>
        <taxon>Basidiomycota</taxon>
        <taxon>Agaricomycotina</taxon>
        <taxon>Agaricomycetes</taxon>
        <taxon>Agaricomycetidae</taxon>
        <taxon>Agaricales</taxon>
        <taxon>Marasmiineae</taxon>
        <taxon>Mycenaceae</taxon>
        <taxon>Mycena</taxon>
    </lineage>
</organism>
<dbReference type="SMART" id="SM00355">
    <property type="entry name" value="ZnF_C2H2"/>
    <property type="match status" value="2"/>
</dbReference>
<dbReference type="GeneID" id="59350601"/>
<dbReference type="Gene3D" id="3.30.160.60">
    <property type="entry name" value="Classic Zinc Finger"/>
    <property type="match status" value="2"/>
</dbReference>
<keyword evidence="2" id="KW-0677">Repeat</keyword>
<dbReference type="PROSITE" id="PS00028">
    <property type="entry name" value="ZINC_FINGER_C2H2_1"/>
    <property type="match status" value="2"/>
</dbReference>
<evidence type="ECO:0000256" key="3">
    <source>
        <dbReference type="ARBA" id="ARBA00022771"/>
    </source>
</evidence>
<dbReference type="PANTHER" id="PTHR23235">
    <property type="entry name" value="KRUEPPEL-LIKE TRANSCRIPTION FACTOR"/>
    <property type="match status" value="1"/>
</dbReference>